<evidence type="ECO:0000256" key="1">
    <source>
        <dbReference type="ARBA" id="ARBA00001933"/>
    </source>
</evidence>
<dbReference type="InterPro" id="IPR004450">
    <property type="entry name" value="Thr_synthase-like"/>
</dbReference>
<comment type="cofactor">
    <cofactor evidence="1">
        <name>pyridoxal 5'-phosphate</name>
        <dbReference type="ChEBI" id="CHEBI:597326"/>
    </cofactor>
</comment>
<proteinExistence type="inferred from homology"/>
<organism evidence="7 8">
    <name type="scientific">Paenibacillus baimaensis</name>
    <dbReference type="NCBI Taxonomy" id="2982185"/>
    <lineage>
        <taxon>Bacteria</taxon>
        <taxon>Bacillati</taxon>
        <taxon>Bacillota</taxon>
        <taxon>Bacilli</taxon>
        <taxon>Bacillales</taxon>
        <taxon>Paenibacillaceae</taxon>
        <taxon>Paenibacillus</taxon>
    </lineage>
</organism>
<keyword evidence="4 7" id="KW-0456">Lyase</keyword>
<keyword evidence="3" id="KW-0663">Pyridoxal phosphate</keyword>
<sequence length="409" mass="45357">MTRRCFKIKNIKVICTKCGKSYLADILQDRCDDCNEPLEVEMVKKGGIREGNLLKQNMLERYADFFPYFNTINDVSLREGFSPLLESEKLANEIGLGKLYLKNESSNPTWSFKDRGTVTGVLHAIKIGYKKIATVSSGNMAASVAAYGAKSGLKTYVFVSSQIPIEKINPIAIYNPTLVTVEGRYDLIQRQSLRLSNKYGIYMLNSDATFRVEGYKSLAFEICEQTNFDVPDYVLVPNSSGGHIRGIEKGFREFKECGLIKKVPKMVCVQAAGCSPVYNAFIAGADKVERIDKPNTLAHGIENALPLSGNQVLRMLKWNNGLCVSVTDEEIINAQATLAGTGLLLQPESAATLAAVKKLKKEKYFRGDEKVLCVLTGSGLKYTAAFERHELEQYTCKLDEMDSLLGSLQ</sequence>
<keyword evidence="8" id="KW-1185">Reference proteome</keyword>
<dbReference type="EMBL" id="JAOQIO010000024">
    <property type="protein sequence ID" value="MCU6792513.1"/>
    <property type="molecule type" value="Genomic_DNA"/>
</dbReference>
<evidence type="ECO:0000256" key="4">
    <source>
        <dbReference type="ARBA" id="ARBA00023239"/>
    </source>
</evidence>
<dbReference type="GO" id="GO:0004795">
    <property type="term" value="F:threonine synthase activity"/>
    <property type="evidence" value="ECO:0007669"/>
    <property type="project" value="UniProtKB-EC"/>
</dbReference>
<gene>
    <name evidence="7" type="primary">thrC</name>
    <name evidence="7" type="ORF">OB236_10270</name>
</gene>
<dbReference type="Gene3D" id="3.40.50.1100">
    <property type="match status" value="2"/>
</dbReference>
<evidence type="ECO:0000259" key="6">
    <source>
        <dbReference type="Pfam" id="PF00291"/>
    </source>
</evidence>
<evidence type="ECO:0000256" key="2">
    <source>
        <dbReference type="ARBA" id="ARBA00005517"/>
    </source>
</evidence>
<dbReference type="InterPro" id="IPR036052">
    <property type="entry name" value="TrpB-like_PALP_sf"/>
</dbReference>
<dbReference type="InterPro" id="IPR001926">
    <property type="entry name" value="TrpB-like_PALP"/>
</dbReference>
<reference evidence="7 8" key="1">
    <citation type="submission" date="2022-09" db="EMBL/GenBank/DDBJ databases">
        <authorList>
            <person name="Han X.L."/>
            <person name="Wang Q."/>
            <person name="Lu T."/>
        </authorList>
    </citation>
    <scope>NUCLEOTIDE SEQUENCE [LARGE SCALE GENOMIC DNA]</scope>
    <source>
        <strain evidence="7 8">WQ 127069</strain>
    </source>
</reference>
<evidence type="ECO:0000256" key="3">
    <source>
        <dbReference type="ARBA" id="ARBA00022898"/>
    </source>
</evidence>
<protein>
    <recommendedName>
        <fullName evidence="5">Threonine synthase</fullName>
        <ecNumber evidence="5">4.2.3.1</ecNumber>
    </recommendedName>
</protein>
<comment type="similarity">
    <text evidence="2">Belongs to the threonine synthase family.</text>
</comment>
<evidence type="ECO:0000256" key="5">
    <source>
        <dbReference type="NCBIfam" id="TIGR00260"/>
    </source>
</evidence>
<name>A0ABT2UCZ4_9BACL</name>
<dbReference type="PANTHER" id="PTHR48078">
    <property type="entry name" value="THREONINE DEHYDRATASE, MITOCHONDRIAL-RELATED"/>
    <property type="match status" value="1"/>
</dbReference>
<dbReference type="NCBIfam" id="TIGR00260">
    <property type="entry name" value="thrC"/>
    <property type="match status" value="1"/>
</dbReference>
<feature type="domain" description="Tryptophan synthase beta chain-like PALP" evidence="6">
    <location>
        <begin position="76"/>
        <end position="377"/>
    </location>
</feature>
<dbReference type="Pfam" id="PF00291">
    <property type="entry name" value="PALP"/>
    <property type="match status" value="1"/>
</dbReference>
<dbReference type="CDD" id="cd01563">
    <property type="entry name" value="Thr-synth_1"/>
    <property type="match status" value="1"/>
</dbReference>
<accession>A0ABT2UCZ4</accession>
<dbReference type="EC" id="4.2.3.1" evidence="5"/>
<dbReference type="SUPFAM" id="SSF53686">
    <property type="entry name" value="Tryptophan synthase beta subunit-like PLP-dependent enzymes"/>
    <property type="match status" value="1"/>
</dbReference>
<comment type="caution">
    <text evidence="7">The sequence shown here is derived from an EMBL/GenBank/DDBJ whole genome shotgun (WGS) entry which is preliminary data.</text>
</comment>
<dbReference type="Proteomes" id="UP001652445">
    <property type="component" value="Unassembled WGS sequence"/>
</dbReference>
<evidence type="ECO:0000313" key="8">
    <source>
        <dbReference type="Proteomes" id="UP001652445"/>
    </source>
</evidence>
<dbReference type="InterPro" id="IPR050147">
    <property type="entry name" value="Ser/Thr_Dehydratase"/>
</dbReference>
<dbReference type="PANTHER" id="PTHR48078:SF6">
    <property type="entry name" value="L-THREONINE DEHYDRATASE CATABOLIC TDCB"/>
    <property type="match status" value="1"/>
</dbReference>
<evidence type="ECO:0000313" key="7">
    <source>
        <dbReference type="EMBL" id="MCU6792513.1"/>
    </source>
</evidence>